<feature type="coiled-coil region" evidence="1">
    <location>
        <begin position="49"/>
        <end position="76"/>
    </location>
</feature>
<evidence type="ECO:0000256" key="1">
    <source>
        <dbReference type="SAM" id="Coils"/>
    </source>
</evidence>
<accession>A0A421BK75</accession>
<keyword evidence="3" id="KW-1185">Reference proteome</keyword>
<organism evidence="2 3">
    <name type="scientific">Paenirhodobacter hankyongi</name>
    <dbReference type="NCBI Taxonomy" id="2294033"/>
    <lineage>
        <taxon>Bacteria</taxon>
        <taxon>Pseudomonadati</taxon>
        <taxon>Pseudomonadota</taxon>
        <taxon>Alphaproteobacteria</taxon>
        <taxon>Rhodobacterales</taxon>
        <taxon>Rhodobacter group</taxon>
        <taxon>Paenirhodobacter</taxon>
    </lineage>
</organism>
<comment type="caution">
    <text evidence="2">The sequence shown here is derived from an EMBL/GenBank/DDBJ whole genome shotgun (WGS) entry which is preliminary data.</text>
</comment>
<gene>
    <name evidence="2" type="ORF">DYS74_15635</name>
</gene>
<proteinExistence type="predicted"/>
<reference evidence="2 3" key="1">
    <citation type="submission" date="2018-10" db="EMBL/GenBank/DDBJ databases">
        <title>Rhodobacter sp . BO-81.</title>
        <authorList>
            <person name="Im W.T."/>
        </authorList>
    </citation>
    <scope>NUCLEOTIDE SEQUENCE [LARGE SCALE GENOMIC DNA]</scope>
    <source>
        <strain evidence="2 3">BO-81</strain>
    </source>
</reference>
<evidence type="ECO:0000313" key="3">
    <source>
        <dbReference type="Proteomes" id="UP000279673"/>
    </source>
</evidence>
<dbReference type="RefSeq" id="WP_121534610.1">
    <property type="nucleotide sequence ID" value="NZ_RCHI01000018.1"/>
</dbReference>
<protein>
    <submittedName>
        <fullName evidence="2">CopG family transcriptional regulator</fullName>
    </submittedName>
</protein>
<name>A0A421BK75_9RHOB</name>
<dbReference type="InterPro" id="IPR010985">
    <property type="entry name" value="Ribbon_hlx_hlx"/>
</dbReference>
<evidence type="ECO:0000313" key="2">
    <source>
        <dbReference type="EMBL" id="RLL62903.1"/>
    </source>
</evidence>
<dbReference type="Proteomes" id="UP000279673">
    <property type="component" value="Unassembled WGS sequence"/>
</dbReference>
<dbReference type="AlphaFoldDB" id="A0A421BK75"/>
<sequence length="132" mass="15081">MRSRLNVSLPVEMIGRINDLADRKRITRSAVVEASVESFLSPDHVDLQEAAMTRRLDRLSRQLARLERDQHITSETLALFVRFWLTVTPPIPTEDQATAQAKGRERFEGFVETLGRRVQKGSRFFDEGSPEA</sequence>
<dbReference type="GO" id="GO:0006355">
    <property type="term" value="P:regulation of DNA-templated transcription"/>
    <property type="evidence" value="ECO:0007669"/>
    <property type="project" value="InterPro"/>
</dbReference>
<dbReference type="SUPFAM" id="SSF47598">
    <property type="entry name" value="Ribbon-helix-helix"/>
    <property type="match status" value="1"/>
</dbReference>
<keyword evidence="1" id="KW-0175">Coiled coil</keyword>
<dbReference type="EMBL" id="RCHI01000018">
    <property type="protein sequence ID" value="RLL62903.1"/>
    <property type="molecule type" value="Genomic_DNA"/>
</dbReference>